<dbReference type="Gene3D" id="2.40.10.170">
    <property type="match status" value="1"/>
</dbReference>
<evidence type="ECO:0000259" key="10">
    <source>
        <dbReference type="PROSITE" id="PS51194"/>
    </source>
</evidence>
<keyword evidence="3" id="KW-0227">DNA damage</keyword>
<keyword evidence="2" id="KW-0547">Nucleotide-binding</keyword>
<evidence type="ECO:0000256" key="5">
    <source>
        <dbReference type="ARBA" id="ARBA00022806"/>
    </source>
</evidence>
<evidence type="ECO:0000256" key="8">
    <source>
        <dbReference type="ARBA" id="ARBA00023204"/>
    </source>
</evidence>
<evidence type="ECO:0000256" key="7">
    <source>
        <dbReference type="ARBA" id="ARBA00023125"/>
    </source>
</evidence>
<dbReference type="SUPFAM" id="SSF141259">
    <property type="entry name" value="CarD-like"/>
    <property type="match status" value="1"/>
</dbReference>
<dbReference type="AlphaFoldDB" id="A0A1G2GAC0"/>
<gene>
    <name evidence="11" type="ORF">A3J54_00080</name>
</gene>
<reference evidence="11 12" key="1">
    <citation type="journal article" date="2016" name="Nat. Commun.">
        <title>Thousands of microbial genomes shed light on interconnected biogeochemical processes in an aquifer system.</title>
        <authorList>
            <person name="Anantharaman K."/>
            <person name="Brown C.T."/>
            <person name="Hug L.A."/>
            <person name="Sharon I."/>
            <person name="Castelle C.J."/>
            <person name="Probst A.J."/>
            <person name="Thomas B.C."/>
            <person name="Singh A."/>
            <person name="Wilkins M.J."/>
            <person name="Karaoz U."/>
            <person name="Brodie E.L."/>
            <person name="Williams K.H."/>
            <person name="Hubbard S.S."/>
            <person name="Banfield J.F."/>
        </authorList>
    </citation>
    <scope>NUCLEOTIDE SEQUENCE [LARGE SCALE GENOMIC DNA]</scope>
</reference>
<dbReference type="Gene3D" id="3.30.2060.10">
    <property type="entry name" value="Penicillin-binding protein 1b domain"/>
    <property type="match status" value="1"/>
</dbReference>
<dbReference type="PROSITE" id="PS51192">
    <property type="entry name" value="HELICASE_ATP_BIND_1"/>
    <property type="match status" value="1"/>
</dbReference>
<evidence type="ECO:0000256" key="2">
    <source>
        <dbReference type="ARBA" id="ARBA00022741"/>
    </source>
</evidence>
<keyword evidence="7" id="KW-0238">DNA-binding</keyword>
<dbReference type="Pfam" id="PF00270">
    <property type="entry name" value="DEAD"/>
    <property type="match status" value="1"/>
</dbReference>
<evidence type="ECO:0000259" key="9">
    <source>
        <dbReference type="PROSITE" id="PS51192"/>
    </source>
</evidence>
<evidence type="ECO:0000256" key="6">
    <source>
        <dbReference type="ARBA" id="ARBA00022840"/>
    </source>
</evidence>
<dbReference type="InterPro" id="IPR001650">
    <property type="entry name" value="Helicase_C-like"/>
</dbReference>
<dbReference type="InterPro" id="IPR027417">
    <property type="entry name" value="P-loop_NTPase"/>
</dbReference>
<dbReference type="SMART" id="SM01058">
    <property type="entry name" value="CarD_TRCF"/>
    <property type="match status" value="1"/>
</dbReference>
<proteinExistence type="predicted"/>
<dbReference type="STRING" id="1802117.A3J54_00080"/>
<dbReference type="GO" id="GO:0006281">
    <property type="term" value="P:DNA repair"/>
    <property type="evidence" value="ECO:0007669"/>
    <property type="project" value="UniProtKB-KW"/>
</dbReference>
<dbReference type="GO" id="GO:0003677">
    <property type="term" value="F:DNA binding"/>
    <property type="evidence" value="ECO:0007669"/>
    <property type="project" value="UniProtKB-KW"/>
</dbReference>
<dbReference type="GO" id="GO:0005524">
    <property type="term" value="F:ATP binding"/>
    <property type="evidence" value="ECO:0007669"/>
    <property type="project" value="UniProtKB-KW"/>
</dbReference>
<accession>A0A1G2GAC0</accession>
<keyword evidence="1" id="KW-0963">Cytoplasm</keyword>
<protein>
    <recommendedName>
        <fullName evidence="13">Transcription-repair coupling factor</fullName>
    </recommendedName>
</protein>
<dbReference type="PANTHER" id="PTHR47964">
    <property type="entry name" value="ATP-DEPENDENT DNA HELICASE HOMOLOG RECG, CHLOROPLASTIC"/>
    <property type="match status" value="1"/>
</dbReference>
<dbReference type="SMART" id="SM00490">
    <property type="entry name" value="HELICc"/>
    <property type="match status" value="1"/>
</dbReference>
<evidence type="ECO:0000256" key="1">
    <source>
        <dbReference type="ARBA" id="ARBA00022490"/>
    </source>
</evidence>
<dbReference type="Proteomes" id="UP000176576">
    <property type="component" value="Unassembled WGS sequence"/>
</dbReference>
<organism evidence="11 12">
    <name type="scientific">Candidatus Ryanbacteria bacterium RIFCSPHIGHO2_02_FULL_45_13b</name>
    <dbReference type="NCBI Taxonomy" id="1802117"/>
    <lineage>
        <taxon>Bacteria</taxon>
        <taxon>Candidatus Ryaniibacteriota</taxon>
    </lineage>
</organism>
<comment type="caution">
    <text evidence="11">The sequence shown here is derived from an EMBL/GenBank/DDBJ whole genome shotgun (WGS) entry which is preliminary data.</text>
</comment>
<dbReference type="Pfam" id="PF17757">
    <property type="entry name" value="UvrB_inter"/>
    <property type="match status" value="1"/>
</dbReference>
<dbReference type="InterPro" id="IPR041471">
    <property type="entry name" value="UvrB_inter"/>
</dbReference>
<dbReference type="PANTHER" id="PTHR47964:SF1">
    <property type="entry name" value="ATP-DEPENDENT DNA HELICASE HOMOLOG RECG, CHLOROPLASTIC"/>
    <property type="match status" value="1"/>
</dbReference>
<dbReference type="PROSITE" id="PS51194">
    <property type="entry name" value="HELICASE_CTER"/>
    <property type="match status" value="1"/>
</dbReference>
<evidence type="ECO:0000256" key="3">
    <source>
        <dbReference type="ARBA" id="ARBA00022763"/>
    </source>
</evidence>
<feature type="domain" description="Helicase ATP-binding" evidence="9">
    <location>
        <begin position="299"/>
        <end position="460"/>
    </location>
</feature>
<dbReference type="Pfam" id="PF00271">
    <property type="entry name" value="Helicase_C"/>
    <property type="match status" value="1"/>
</dbReference>
<dbReference type="InterPro" id="IPR047112">
    <property type="entry name" value="RecG/Mfd"/>
</dbReference>
<dbReference type="InterPro" id="IPR014001">
    <property type="entry name" value="Helicase_ATP-bd"/>
</dbReference>
<dbReference type="InterPro" id="IPR036101">
    <property type="entry name" value="CarD-like/TRCF_RID_sf"/>
</dbReference>
<keyword evidence="6" id="KW-0067">ATP-binding</keyword>
<sequence>MQDAQHTEQLLIAGLHPHLLEKPVFWFQKRKKEILRARLVTPFWQHTTIVAHIGFHVKLSELLRMLHDIGYTRVQTVAHPGEYAADGGEVHVYPINEHAPWRIIFLGNTIETIEQTRPKELITELSPLQKKFLEQNRLGLLKPGDYVVHMDHGIGIFRGLEEKNAKQYISIEYAPASSTPATVKRSVRALPERDSPGFAGLPDMLFVPQELAKKVTPYIGFRTPRIHRLGTSLWNSIKKKTKEDIIKFAKELLEIYAKREISERPPYMPQKDMEQSLAASFAHEETPDQAQAVMEVLSDMESPRPLDRIVLADVGFGKTEVAVRASFRAVVNNRQVAILCPTTILADQHFETFKERFSAFPVSVERLSRLERPGTQKSTLKNIARGVTDIVIGTHRLLSRDVTFPRLGLLIIDEEQRFGVKQKEHIRTLKETVDVLSLSATPIPRTLHFALSGLRSMSVITTPPKNRVAPKTFVLPFGKQVIKNALEAELERGGQVYVLCNRIGKMPMMRDYIRDIIPDARVSVIHGRMSELQLITAMHEFREQKSDILLATTIIENGLDISNANTLIVEDSSLIGLAQAHQLRGRIGRGAVQSYAFFLYPSKKLKEKAQRRLDALFDTQYLGAGQDIALRDMEIRGAGNVLGRDQSGRMNQIGMNLYCQMLEETVSTMREVSPHPLPSHD</sequence>
<dbReference type="Pfam" id="PF02559">
    <property type="entry name" value="CarD_TRCF_RID"/>
    <property type="match status" value="1"/>
</dbReference>
<evidence type="ECO:0008006" key="13">
    <source>
        <dbReference type="Google" id="ProtNLM"/>
    </source>
</evidence>
<dbReference type="CDD" id="cd17991">
    <property type="entry name" value="DEXHc_TRCF"/>
    <property type="match status" value="1"/>
</dbReference>
<dbReference type="SUPFAM" id="SSF52540">
    <property type="entry name" value="P-loop containing nucleoside triphosphate hydrolases"/>
    <property type="match status" value="3"/>
</dbReference>
<dbReference type="InterPro" id="IPR011545">
    <property type="entry name" value="DEAD/DEAH_box_helicase_dom"/>
</dbReference>
<keyword evidence="5" id="KW-0347">Helicase</keyword>
<feature type="domain" description="Helicase C-terminal" evidence="10">
    <location>
        <begin position="481"/>
        <end position="636"/>
    </location>
</feature>
<dbReference type="GO" id="GO:0003678">
    <property type="term" value="F:DNA helicase activity"/>
    <property type="evidence" value="ECO:0007669"/>
    <property type="project" value="TreeGrafter"/>
</dbReference>
<dbReference type="GO" id="GO:0016787">
    <property type="term" value="F:hydrolase activity"/>
    <property type="evidence" value="ECO:0007669"/>
    <property type="project" value="UniProtKB-KW"/>
</dbReference>
<evidence type="ECO:0000313" key="12">
    <source>
        <dbReference type="Proteomes" id="UP000176576"/>
    </source>
</evidence>
<evidence type="ECO:0000313" key="11">
    <source>
        <dbReference type="EMBL" id="OGZ46848.1"/>
    </source>
</evidence>
<evidence type="ECO:0000256" key="4">
    <source>
        <dbReference type="ARBA" id="ARBA00022801"/>
    </source>
</evidence>
<keyword evidence="4" id="KW-0378">Hydrolase</keyword>
<dbReference type="EMBL" id="MHNN01000005">
    <property type="protein sequence ID" value="OGZ46848.1"/>
    <property type="molecule type" value="Genomic_DNA"/>
</dbReference>
<name>A0A1G2GAC0_9BACT</name>
<dbReference type="SMART" id="SM00487">
    <property type="entry name" value="DEXDc"/>
    <property type="match status" value="1"/>
</dbReference>
<dbReference type="Gene3D" id="3.40.50.300">
    <property type="entry name" value="P-loop containing nucleotide triphosphate hydrolases"/>
    <property type="match status" value="2"/>
</dbReference>
<dbReference type="InterPro" id="IPR003711">
    <property type="entry name" value="CarD-like/TRCF_RID"/>
</dbReference>
<keyword evidence="8" id="KW-0234">DNA repair</keyword>